<evidence type="ECO:0000313" key="2">
    <source>
        <dbReference type="Proteomes" id="UP000694404"/>
    </source>
</evidence>
<protein>
    <submittedName>
        <fullName evidence="1">Uncharacterized protein</fullName>
    </submittedName>
</protein>
<organism evidence="1 2">
    <name type="scientific">Chelonoidis abingdonii</name>
    <name type="common">Abingdon island giant tortoise</name>
    <name type="synonym">Testudo abingdonii</name>
    <dbReference type="NCBI Taxonomy" id="106734"/>
    <lineage>
        <taxon>Eukaryota</taxon>
        <taxon>Metazoa</taxon>
        <taxon>Chordata</taxon>
        <taxon>Craniata</taxon>
        <taxon>Vertebrata</taxon>
        <taxon>Euteleostomi</taxon>
        <taxon>Archelosauria</taxon>
        <taxon>Testudinata</taxon>
        <taxon>Testudines</taxon>
        <taxon>Cryptodira</taxon>
        <taxon>Durocryptodira</taxon>
        <taxon>Testudinoidea</taxon>
        <taxon>Testudinidae</taxon>
        <taxon>Chelonoidis</taxon>
    </lineage>
</organism>
<dbReference type="GO" id="GO:0005930">
    <property type="term" value="C:axoneme"/>
    <property type="evidence" value="ECO:0007669"/>
    <property type="project" value="TreeGrafter"/>
</dbReference>
<accession>A0A8C0J9Q1</accession>
<dbReference type="GO" id="GO:0060271">
    <property type="term" value="P:cilium assembly"/>
    <property type="evidence" value="ECO:0007669"/>
    <property type="project" value="TreeGrafter"/>
</dbReference>
<evidence type="ECO:0000313" key="1">
    <source>
        <dbReference type="Ensembl" id="ENSCABP00000028862.1"/>
    </source>
</evidence>
<dbReference type="GO" id="GO:0036064">
    <property type="term" value="C:ciliary basal body"/>
    <property type="evidence" value="ECO:0007669"/>
    <property type="project" value="TreeGrafter"/>
</dbReference>
<dbReference type="Ensembl" id="ENSCABT00000031633.1">
    <property type="protein sequence ID" value="ENSCABP00000028862.1"/>
    <property type="gene ID" value="ENSCABG00000021200.1"/>
</dbReference>
<dbReference type="AlphaFoldDB" id="A0A8C0J9Q1"/>
<dbReference type="PANTHER" id="PTHR15654">
    <property type="entry name" value="COILED-COIL DOMAIN-CONTAINING PROTEIN 113-RELATED"/>
    <property type="match status" value="1"/>
</dbReference>
<dbReference type="OMA" id="ENEMFEQ"/>
<dbReference type="InterPro" id="IPR051885">
    <property type="entry name" value="CC_CF"/>
</dbReference>
<name>A0A8C0J9Q1_CHEAB</name>
<proteinExistence type="predicted"/>
<reference evidence="1" key="2">
    <citation type="submission" date="2025-09" db="UniProtKB">
        <authorList>
            <consortium name="Ensembl"/>
        </authorList>
    </citation>
    <scope>IDENTIFICATION</scope>
</reference>
<dbReference type="Proteomes" id="UP000694404">
    <property type="component" value="Unplaced"/>
</dbReference>
<sequence length="189" mass="21673">MADEDSESVRTAESQELAALHLPQLEAVVQETSHALSILKVETEMFEKYYNKMEPKDLVSHLLPDIHGSSLDLGQTRTRRKSKSRAAADRFIGLTVEQKNDLAQRELDMTSLYYNVTLILQAVMEEADIRWADIKKATCNFNKDIIQTISKKKGSVIASQKVLRYLEEKNHYRVSSELCIYTFIIYQAK</sequence>
<dbReference type="PANTHER" id="PTHR15654:SF2">
    <property type="entry name" value="COILED-COIL DOMAIN-CONTAINING PROTEIN 113"/>
    <property type="match status" value="1"/>
</dbReference>
<reference evidence="1" key="1">
    <citation type="submission" date="2025-08" db="UniProtKB">
        <authorList>
            <consortium name="Ensembl"/>
        </authorList>
    </citation>
    <scope>IDENTIFICATION</scope>
</reference>
<dbReference type="GeneTree" id="ENSGT00940000170299"/>
<keyword evidence="2" id="KW-1185">Reference proteome</keyword>